<dbReference type="AlphaFoldDB" id="H2Z7U0"/>
<dbReference type="InParanoid" id="H2Z7U0"/>
<dbReference type="HOGENOM" id="CLU_1626466_0_0_1"/>
<keyword evidence="3" id="KW-1185">Reference proteome</keyword>
<dbReference type="InterPro" id="IPR049407">
    <property type="entry name" value="Usp38-like_N"/>
</dbReference>
<reference evidence="2" key="2">
    <citation type="submission" date="2025-08" db="UniProtKB">
        <authorList>
            <consortium name="Ensembl"/>
        </authorList>
    </citation>
    <scope>IDENTIFICATION</scope>
</reference>
<proteinExistence type="predicted"/>
<dbReference type="Pfam" id="PF21246">
    <property type="entry name" value="Usp38-like_N"/>
    <property type="match status" value="1"/>
</dbReference>
<evidence type="ECO:0000313" key="2">
    <source>
        <dbReference type="Ensembl" id="ENSCSAVP00000013652.1"/>
    </source>
</evidence>
<reference evidence="2" key="3">
    <citation type="submission" date="2025-09" db="UniProtKB">
        <authorList>
            <consortium name="Ensembl"/>
        </authorList>
    </citation>
    <scope>IDENTIFICATION</scope>
</reference>
<name>H2Z7U0_CIOSA</name>
<dbReference type="Proteomes" id="UP000007875">
    <property type="component" value="Unassembled WGS sequence"/>
</dbReference>
<protein>
    <recommendedName>
        <fullName evidence="1">Ubiquitin carboxyl-terminal hydrolase 38-like N-terminal domain-containing protein</fullName>
    </recommendedName>
</protein>
<evidence type="ECO:0000313" key="3">
    <source>
        <dbReference type="Proteomes" id="UP000007875"/>
    </source>
</evidence>
<reference evidence="3" key="1">
    <citation type="submission" date="2003-08" db="EMBL/GenBank/DDBJ databases">
        <authorList>
            <person name="Birren B."/>
            <person name="Nusbaum C."/>
            <person name="Abebe A."/>
            <person name="Abouelleil A."/>
            <person name="Adekoya E."/>
            <person name="Ait-zahra M."/>
            <person name="Allen N."/>
            <person name="Allen T."/>
            <person name="An P."/>
            <person name="Anderson M."/>
            <person name="Anderson S."/>
            <person name="Arachchi H."/>
            <person name="Armbruster J."/>
            <person name="Bachantsang P."/>
            <person name="Baldwin J."/>
            <person name="Barry A."/>
            <person name="Bayul T."/>
            <person name="Blitshsteyn B."/>
            <person name="Bloom T."/>
            <person name="Blye J."/>
            <person name="Boguslavskiy L."/>
            <person name="Borowsky M."/>
            <person name="Boukhgalter B."/>
            <person name="Brunache A."/>
            <person name="Butler J."/>
            <person name="Calixte N."/>
            <person name="Calvo S."/>
            <person name="Camarata J."/>
            <person name="Campo K."/>
            <person name="Chang J."/>
            <person name="Cheshatsang Y."/>
            <person name="Citroen M."/>
            <person name="Collymore A."/>
            <person name="Considine T."/>
            <person name="Cook A."/>
            <person name="Cooke P."/>
            <person name="Corum B."/>
            <person name="Cuomo C."/>
            <person name="David R."/>
            <person name="Dawoe T."/>
            <person name="Degray S."/>
            <person name="Dodge S."/>
            <person name="Dooley K."/>
            <person name="Dorje P."/>
            <person name="Dorjee K."/>
            <person name="Dorris L."/>
            <person name="Duffey N."/>
            <person name="Dupes A."/>
            <person name="Elkins T."/>
            <person name="Engels R."/>
            <person name="Erickson J."/>
            <person name="Farina A."/>
            <person name="Faro S."/>
            <person name="Ferreira P."/>
            <person name="Fischer H."/>
            <person name="Fitzgerald M."/>
            <person name="Foley K."/>
            <person name="Gage D."/>
            <person name="Galagan J."/>
            <person name="Gearin G."/>
            <person name="Gnerre S."/>
            <person name="Gnirke A."/>
            <person name="Goyette A."/>
            <person name="Graham J."/>
            <person name="Grandbois E."/>
            <person name="Gyaltsen K."/>
            <person name="Hafez N."/>
            <person name="Hagopian D."/>
            <person name="Hagos B."/>
            <person name="Hall J."/>
            <person name="Hatcher B."/>
            <person name="Heller A."/>
            <person name="Higgins H."/>
            <person name="Honan T."/>
            <person name="Horn A."/>
            <person name="Houde N."/>
            <person name="Hughes L."/>
            <person name="Hulme W."/>
            <person name="Husby E."/>
            <person name="Iliev I."/>
            <person name="Jaffe D."/>
            <person name="Jones C."/>
            <person name="Kamal M."/>
            <person name="Kamat A."/>
            <person name="Kamvysselis M."/>
            <person name="Karlsson E."/>
            <person name="Kells C."/>
            <person name="Kieu A."/>
            <person name="Kisner P."/>
            <person name="Kodira C."/>
            <person name="Kulbokas E."/>
            <person name="Labutti K."/>
            <person name="Lama D."/>
            <person name="Landers T."/>
            <person name="Leger J."/>
            <person name="Levine S."/>
            <person name="Lewis D."/>
            <person name="Lewis T."/>
            <person name="Lindblad-toh K."/>
            <person name="Liu X."/>
            <person name="Lokyitsang T."/>
            <person name="Lokyitsang Y."/>
            <person name="Lucien O."/>
            <person name="Lui A."/>
            <person name="Ma L.J."/>
            <person name="Mabbitt R."/>
            <person name="Macdonald J."/>
            <person name="Maclean C."/>
            <person name="Major J."/>
            <person name="Manning J."/>
            <person name="Marabella R."/>
            <person name="Maru K."/>
            <person name="Matthews C."/>
            <person name="Mauceli E."/>
            <person name="Mccarthy M."/>
            <person name="Mcdonough S."/>
            <person name="Mcghee T."/>
            <person name="Meldrim J."/>
            <person name="Meneus L."/>
            <person name="Mesirov J."/>
            <person name="Mihalev A."/>
            <person name="Mihova T."/>
            <person name="Mikkelsen T."/>
            <person name="Mlenga V."/>
            <person name="Moru K."/>
            <person name="Mozes J."/>
            <person name="Mulrain L."/>
            <person name="Munson G."/>
            <person name="Naylor J."/>
            <person name="Newes C."/>
            <person name="Nguyen C."/>
            <person name="Nguyen N."/>
            <person name="Nguyen T."/>
            <person name="Nicol R."/>
            <person name="Nielsen C."/>
            <person name="Nizzari M."/>
            <person name="Norbu C."/>
            <person name="Norbu N."/>
            <person name="O'donnell P."/>
            <person name="Okoawo O."/>
            <person name="O'leary S."/>
            <person name="Omotosho B."/>
            <person name="O'neill K."/>
            <person name="Osman S."/>
            <person name="Parker S."/>
            <person name="Perrin D."/>
            <person name="Phunkhang P."/>
            <person name="Piqani B."/>
            <person name="Purcell S."/>
            <person name="Rachupka T."/>
            <person name="Ramasamy U."/>
            <person name="Rameau R."/>
            <person name="Ray V."/>
            <person name="Raymond C."/>
            <person name="Retta R."/>
            <person name="Richardson S."/>
            <person name="Rise C."/>
            <person name="Rodriguez J."/>
            <person name="Rogers J."/>
            <person name="Rogov P."/>
            <person name="Rutman M."/>
            <person name="Schupbach R."/>
            <person name="Seaman C."/>
            <person name="Settipalli S."/>
            <person name="Sharpe T."/>
            <person name="Sheridan J."/>
            <person name="Sherpa N."/>
            <person name="Shi J."/>
            <person name="Smirnov S."/>
            <person name="Smith C."/>
            <person name="Sougnez C."/>
            <person name="Spencer B."/>
            <person name="Stalker J."/>
            <person name="Stange-thomann N."/>
            <person name="Stavropoulos S."/>
            <person name="Stetson K."/>
            <person name="Stone C."/>
            <person name="Stone S."/>
            <person name="Stubbs M."/>
            <person name="Talamas J."/>
            <person name="Tchuinga P."/>
            <person name="Tenzing P."/>
            <person name="Tesfaye S."/>
            <person name="Theodore J."/>
            <person name="Thoulutsang Y."/>
            <person name="Topham K."/>
            <person name="Towey S."/>
            <person name="Tsamla T."/>
            <person name="Tsomo N."/>
            <person name="Vallee D."/>
            <person name="Vassiliev H."/>
            <person name="Venkataraman V."/>
            <person name="Vinson J."/>
            <person name="Vo A."/>
            <person name="Wade C."/>
            <person name="Wang S."/>
            <person name="Wangchuk T."/>
            <person name="Wangdi T."/>
            <person name="Whittaker C."/>
            <person name="Wilkinson J."/>
            <person name="Wu Y."/>
            <person name="Wyman D."/>
            <person name="Yadav S."/>
            <person name="Yang S."/>
            <person name="Yang X."/>
            <person name="Yeager S."/>
            <person name="Yee E."/>
            <person name="Young G."/>
            <person name="Zainoun J."/>
            <person name="Zembeck L."/>
            <person name="Zimmer A."/>
            <person name="Zody M."/>
            <person name="Lander E."/>
        </authorList>
    </citation>
    <scope>NUCLEOTIDE SEQUENCE [LARGE SCALE GENOMIC DNA]</scope>
</reference>
<evidence type="ECO:0000259" key="1">
    <source>
        <dbReference type="Pfam" id="PF21246"/>
    </source>
</evidence>
<sequence>MEVYLSGDNFHSKYAGLIIKEYLPFCQSAINEVINGRMAESILIGQPENELSEYLFRRFSLTNMLLSGTSADSKAHRHFVLIVKSEIVRLMYASKDHVTFAEICRLLIAHPTCMPAMSRNFSICSLSIHAMSDFVLLKSDRENLNNYSQGCSRRCEVIGACLE</sequence>
<organism evidence="2 3">
    <name type="scientific">Ciona savignyi</name>
    <name type="common">Pacific transparent sea squirt</name>
    <dbReference type="NCBI Taxonomy" id="51511"/>
    <lineage>
        <taxon>Eukaryota</taxon>
        <taxon>Metazoa</taxon>
        <taxon>Chordata</taxon>
        <taxon>Tunicata</taxon>
        <taxon>Ascidiacea</taxon>
        <taxon>Phlebobranchia</taxon>
        <taxon>Cionidae</taxon>
        <taxon>Ciona</taxon>
    </lineage>
</organism>
<feature type="domain" description="Ubiquitin carboxyl-terminal hydrolase 38-like N-terminal" evidence="1">
    <location>
        <begin position="75"/>
        <end position="152"/>
    </location>
</feature>
<accession>H2Z7U0</accession>
<dbReference type="Ensembl" id="ENSCSAVT00000013809.1">
    <property type="protein sequence ID" value="ENSCSAVP00000013652.1"/>
    <property type="gene ID" value="ENSCSAVG00000008005.1"/>
</dbReference>